<dbReference type="InterPro" id="IPR042267">
    <property type="entry name" value="VTC_sf"/>
</dbReference>
<keyword evidence="3" id="KW-1185">Reference proteome</keyword>
<dbReference type="GO" id="GO:0006799">
    <property type="term" value="P:polyphosphate biosynthetic process"/>
    <property type="evidence" value="ECO:0007669"/>
    <property type="project" value="UniProtKB-ARBA"/>
</dbReference>
<comment type="caution">
    <text evidence="2">The sequence shown here is derived from an EMBL/GenBank/DDBJ whole genome shotgun (WGS) entry which is preliminary data.</text>
</comment>
<dbReference type="Gene3D" id="3.20.100.30">
    <property type="entry name" value="VTC, catalytic tunnel domain"/>
    <property type="match status" value="1"/>
</dbReference>
<dbReference type="Proteomes" id="UP000306912">
    <property type="component" value="Unassembled WGS sequence"/>
</dbReference>
<reference evidence="2 3" key="1">
    <citation type="submission" date="2019-05" db="EMBL/GenBank/DDBJ databases">
        <title>Culicoidintestinum kansasii gen. nov., sp. nov. from the gastrointestinal tract of the biting midge, Culicoides sonorensis.</title>
        <authorList>
            <person name="Neupane S."/>
            <person name="Ghosh A."/>
            <person name="Gunther S."/>
            <person name="Martin K."/>
            <person name="Zurek L."/>
        </authorList>
    </citation>
    <scope>NUCLEOTIDE SEQUENCE [LARGE SCALE GENOMIC DNA]</scope>
    <source>
        <strain evidence="2 3">CS-1</strain>
    </source>
</reference>
<evidence type="ECO:0000313" key="2">
    <source>
        <dbReference type="EMBL" id="TLG74297.1"/>
    </source>
</evidence>
<dbReference type="SUPFAM" id="SSF55154">
    <property type="entry name" value="CYTH-like phosphatases"/>
    <property type="match status" value="1"/>
</dbReference>
<sequence>MAKTKLNHIFERREKKYRLTKEQFQRVYVALLEHMHADKYGKHTICSLYYDTDDYYLIRTSNEKPVYKEKFRLRSYGTPNDDSTVFLELKKKYDGVVYKRRESLTMYSVQKYLNDGHLKVLDKEPNQIMMEIDWFMNRYQLAPKVMVAYDRIALYGKEESAFRVTFDFDIRWRDYDLDLRYGDYGNPLIATDECMMEVKALGAIPVWLTEILSRERLYSTSFSKYGIIYKQFIAPKNIPVTKSMLHSLVHANTTYNLGEATQKLRGAQKQKGVTYHVG</sequence>
<gene>
    <name evidence="2" type="ORF">FEZ08_06210</name>
</gene>
<feature type="domain" description="VTC" evidence="1">
    <location>
        <begin position="11"/>
        <end position="231"/>
    </location>
</feature>
<accession>A0A5R8QET0</accession>
<dbReference type="CDD" id="cd07750">
    <property type="entry name" value="PolyPPase_VTC_like"/>
    <property type="match status" value="1"/>
</dbReference>
<dbReference type="InParanoid" id="A0A5R8QET0"/>
<dbReference type="EMBL" id="VBWP01000004">
    <property type="protein sequence ID" value="TLG74297.1"/>
    <property type="molecule type" value="Genomic_DNA"/>
</dbReference>
<dbReference type="RefSeq" id="WP_138190849.1">
    <property type="nucleotide sequence ID" value="NZ_VBWP01000004.1"/>
</dbReference>
<name>A0A5R8QET0_9FIRM</name>
<proteinExistence type="predicted"/>
<evidence type="ECO:0000259" key="1">
    <source>
        <dbReference type="Pfam" id="PF09359"/>
    </source>
</evidence>
<organism evidence="2 3">
    <name type="scientific">Culicoidibacter larvae</name>
    <dbReference type="NCBI Taxonomy" id="2579976"/>
    <lineage>
        <taxon>Bacteria</taxon>
        <taxon>Bacillati</taxon>
        <taxon>Bacillota</taxon>
        <taxon>Culicoidibacteria</taxon>
        <taxon>Culicoidibacterales</taxon>
        <taxon>Culicoidibacteraceae</taxon>
        <taxon>Culicoidibacter</taxon>
    </lineage>
</organism>
<dbReference type="InterPro" id="IPR018966">
    <property type="entry name" value="VTC_domain"/>
</dbReference>
<evidence type="ECO:0000313" key="3">
    <source>
        <dbReference type="Proteomes" id="UP000306912"/>
    </source>
</evidence>
<dbReference type="OrthoDB" id="9784042at2"/>
<dbReference type="AlphaFoldDB" id="A0A5R8QET0"/>
<dbReference type="Pfam" id="PF09359">
    <property type="entry name" value="VTC"/>
    <property type="match status" value="1"/>
</dbReference>
<dbReference type="InterPro" id="IPR033469">
    <property type="entry name" value="CYTH-like_dom_sf"/>
</dbReference>
<protein>
    <submittedName>
        <fullName evidence="2">Polyphosphate polymerase domain-containing protein</fullName>
    </submittedName>
</protein>